<name>A0A8K0G109_IGNLU</name>
<organism evidence="1 2">
    <name type="scientific">Ignelater luminosus</name>
    <name type="common">Cucubano</name>
    <name type="synonym">Pyrophorus luminosus</name>
    <dbReference type="NCBI Taxonomy" id="2038154"/>
    <lineage>
        <taxon>Eukaryota</taxon>
        <taxon>Metazoa</taxon>
        <taxon>Ecdysozoa</taxon>
        <taxon>Arthropoda</taxon>
        <taxon>Hexapoda</taxon>
        <taxon>Insecta</taxon>
        <taxon>Pterygota</taxon>
        <taxon>Neoptera</taxon>
        <taxon>Endopterygota</taxon>
        <taxon>Coleoptera</taxon>
        <taxon>Polyphaga</taxon>
        <taxon>Elateriformia</taxon>
        <taxon>Elateroidea</taxon>
        <taxon>Elateridae</taxon>
        <taxon>Agrypninae</taxon>
        <taxon>Pyrophorini</taxon>
        <taxon>Ignelater</taxon>
    </lineage>
</organism>
<gene>
    <name evidence="1" type="ORF">ILUMI_24313</name>
</gene>
<dbReference type="Proteomes" id="UP000801492">
    <property type="component" value="Unassembled WGS sequence"/>
</dbReference>
<dbReference type="EMBL" id="VTPC01090691">
    <property type="protein sequence ID" value="KAF2881863.1"/>
    <property type="molecule type" value="Genomic_DNA"/>
</dbReference>
<protein>
    <submittedName>
        <fullName evidence="1">Uncharacterized protein</fullName>
    </submittedName>
</protein>
<dbReference type="AlphaFoldDB" id="A0A8K0G109"/>
<evidence type="ECO:0000313" key="1">
    <source>
        <dbReference type="EMBL" id="KAF2881863.1"/>
    </source>
</evidence>
<proteinExistence type="predicted"/>
<sequence>MDQTGVITIQRPNQIVAFKGFKQIGSLTSAERNTLVTMAIAVSAGGNGVPPFFVYPSVHYQEHFVRSRPPGSVERANPSGWMKKDDFIRFTQHFLCSVDSFTSTASISGGYVSTPEDIRRLPIAGERKTSRGSRRQRISAILLQKIAKRKQV</sequence>
<accession>A0A8K0G109</accession>
<keyword evidence="2" id="KW-1185">Reference proteome</keyword>
<dbReference type="OrthoDB" id="7489787at2759"/>
<evidence type="ECO:0000313" key="2">
    <source>
        <dbReference type="Proteomes" id="UP000801492"/>
    </source>
</evidence>
<comment type="caution">
    <text evidence="1">The sequence shown here is derived from an EMBL/GenBank/DDBJ whole genome shotgun (WGS) entry which is preliminary data.</text>
</comment>
<reference evidence="1" key="1">
    <citation type="submission" date="2019-08" db="EMBL/GenBank/DDBJ databases">
        <title>The genome of the North American firefly Photinus pyralis.</title>
        <authorList>
            <consortium name="Photinus pyralis genome working group"/>
            <person name="Fallon T.R."/>
            <person name="Sander Lower S.E."/>
            <person name="Weng J.-K."/>
        </authorList>
    </citation>
    <scope>NUCLEOTIDE SEQUENCE</scope>
    <source>
        <strain evidence="1">TRF0915ILg1</strain>
        <tissue evidence="1">Whole body</tissue>
    </source>
</reference>